<dbReference type="PANTHER" id="PTHR46354:SF13">
    <property type="entry name" value="PROTEIN DOG1-LIKE 4"/>
    <property type="match status" value="1"/>
</dbReference>
<protein>
    <recommendedName>
        <fullName evidence="1">DOG1 domain-containing protein</fullName>
    </recommendedName>
</protein>
<dbReference type="GO" id="GO:0043565">
    <property type="term" value="F:sequence-specific DNA binding"/>
    <property type="evidence" value="ECO:0007669"/>
    <property type="project" value="InterPro"/>
</dbReference>
<dbReference type="Proteomes" id="UP001314170">
    <property type="component" value="Unassembled WGS sequence"/>
</dbReference>
<evidence type="ECO:0000259" key="1">
    <source>
        <dbReference type="PROSITE" id="PS51806"/>
    </source>
</evidence>
<sequence length="491" mass="56699">MARTNVELFKEFLEGWLARQEHYLDELLTAKQNSHESRQEDLNDLTTRVLSHYWQYYDEKSLVVQQNIFLAFSPPWLTRLERTFVWVGGFKPGLLFRIVKDSVDDLSEEQSERASTLMRQTKVEERALDEEMARIQESLAAPPLLKLARHVGRLVNGKAVEEEEVLGSLKKGMQAMVDRANLLRTSTVMKVVELLNPVQNVKFLTAVTQLQLRIRSWGLQMDAERSESDGQDSIFGHNRLNPALARNGTTALVSKTNNVKALTIEFLERWLARQEHYLDELLTPKQNSHESGQEDLNDLITRVLSHYRQYYDEKSLVAQQNIFLDFSTPWLTRFECTFVWVGGFKPGLLFRIVKDSVHDLSEEQNERVSRLMRQTKVEERALDEEIARIQESLAAPPLLELARHVGRLVNEETVKEEEEEVLGSLKKGMQAVVDRANLLRTSTLMKVVELLSPVQNVKFLTAVTQLQLRIRSWGLQRDAERRESSSNWSES</sequence>
<dbReference type="GO" id="GO:0006351">
    <property type="term" value="P:DNA-templated transcription"/>
    <property type="evidence" value="ECO:0007669"/>
    <property type="project" value="InterPro"/>
</dbReference>
<dbReference type="PANTHER" id="PTHR46354">
    <property type="entry name" value="DOG1 DOMAIN-CONTAINING PROTEIN"/>
    <property type="match status" value="1"/>
</dbReference>
<proteinExistence type="predicted"/>
<reference evidence="2 3" key="1">
    <citation type="submission" date="2024-01" db="EMBL/GenBank/DDBJ databases">
        <authorList>
            <person name="Waweru B."/>
        </authorList>
    </citation>
    <scope>NUCLEOTIDE SEQUENCE [LARGE SCALE GENOMIC DNA]</scope>
</reference>
<dbReference type="InterPro" id="IPR025422">
    <property type="entry name" value="TGA_domain"/>
</dbReference>
<evidence type="ECO:0000313" key="2">
    <source>
        <dbReference type="EMBL" id="CAK7343894.1"/>
    </source>
</evidence>
<dbReference type="Pfam" id="PF14144">
    <property type="entry name" value="DOG1"/>
    <property type="match status" value="2"/>
</dbReference>
<dbReference type="InterPro" id="IPR051886">
    <property type="entry name" value="Seed_Dev/Stress_Resp_Reg"/>
</dbReference>
<feature type="domain" description="DOG1" evidence="1">
    <location>
        <begin position="260"/>
        <end position="480"/>
    </location>
</feature>
<evidence type="ECO:0000313" key="3">
    <source>
        <dbReference type="Proteomes" id="UP001314170"/>
    </source>
</evidence>
<keyword evidence="3" id="KW-1185">Reference proteome</keyword>
<dbReference type="PROSITE" id="PS51806">
    <property type="entry name" value="DOG1"/>
    <property type="match status" value="2"/>
</dbReference>
<name>A0AAV1S0N0_9ROSI</name>
<accession>A0AAV1S0N0</accession>
<organism evidence="2 3">
    <name type="scientific">Dovyalis caffra</name>
    <dbReference type="NCBI Taxonomy" id="77055"/>
    <lineage>
        <taxon>Eukaryota</taxon>
        <taxon>Viridiplantae</taxon>
        <taxon>Streptophyta</taxon>
        <taxon>Embryophyta</taxon>
        <taxon>Tracheophyta</taxon>
        <taxon>Spermatophyta</taxon>
        <taxon>Magnoliopsida</taxon>
        <taxon>eudicotyledons</taxon>
        <taxon>Gunneridae</taxon>
        <taxon>Pentapetalae</taxon>
        <taxon>rosids</taxon>
        <taxon>fabids</taxon>
        <taxon>Malpighiales</taxon>
        <taxon>Salicaceae</taxon>
        <taxon>Flacourtieae</taxon>
        <taxon>Dovyalis</taxon>
    </lineage>
</organism>
<feature type="domain" description="DOG1" evidence="1">
    <location>
        <begin position="6"/>
        <end position="224"/>
    </location>
</feature>
<dbReference type="AlphaFoldDB" id="A0AAV1S0N0"/>
<dbReference type="EMBL" id="CAWUPB010001160">
    <property type="protein sequence ID" value="CAK7343894.1"/>
    <property type="molecule type" value="Genomic_DNA"/>
</dbReference>
<comment type="caution">
    <text evidence="2">The sequence shown here is derived from an EMBL/GenBank/DDBJ whole genome shotgun (WGS) entry which is preliminary data.</text>
</comment>
<gene>
    <name evidence="2" type="ORF">DCAF_LOCUS17544</name>
</gene>